<dbReference type="OrthoDB" id="4396369at2"/>
<evidence type="ECO:0000313" key="2">
    <source>
        <dbReference type="Proteomes" id="UP000198967"/>
    </source>
</evidence>
<dbReference type="AlphaFoldDB" id="A0A1G7PC51"/>
<reference evidence="1 2" key="1">
    <citation type="submission" date="2016-10" db="EMBL/GenBank/DDBJ databases">
        <authorList>
            <person name="de Groot N.N."/>
        </authorList>
    </citation>
    <scope>NUCLEOTIDE SEQUENCE [LARGE SCALE GENOMIC DNA]</scope>
    <source>
        <strain evidence="1 2">CGMCC 4.3143</strain>
    </source>
</reference>
<protein>
    <submittedName>
        <fullName evidence="1">Uncharacterized protein</fullName>
    </submittedName>
</protein>
<gene>
    <name evidence="1" type="ORF">SAMN05216377_10760</name>
</gene>
<sequence>MSRAYPYRRPPADVVATGPWLRVTGDSLEELPLDLPDWDYETILHLRRPLRVDGFRARQACGLSPDSAVTLTVVWAAANSSLRGQAWQGSLPALDGAELQIDFDLPGDELGGRLDLETSLILRAAGTGSSATAPSRPGSVLWREVHSVMLQGDAVLFPLAIVDFEQVRYPSGAAWHLELSEDLDSQALGSILLLANKRRPVVVGALENAADPSDADRLVLSTVQSEVIRSLVERAVVDKDFDPTHDYATGTVGALLASVLRATFPDRDLDALRRERQHEPILFTTRLQNATGLLAGA</sequence>
<accession>A0A1G7PC51</accession>
<dbReference type="Proteomes" id="UP000198967">
    <property type="component" value="Unassembled WGS sequence"/>
</dbReference>
<dbReference type="RefSeq" id="WP_093082999.1">
    <property type="nucleotide sequence ID" value="NZ_FNBE01000007.1"/>
</dbReference>
<name>A0A1G7PC51_PSEOR</name>
<evidence type="ECO:0000313" key="1">
    <source>
        <dbReference type="EMBL" id="SDF83209.1"/>
    </source>
</evidence>
<keyword evidence="2" id="KW-1185">Reference proteome</keyword>
<dbReference type="EMBL" id="FNBE01000007">
    <property type="protein sequence ID" value="SDF83209.1"/>
    <property type="molecule type" value="Genomic_DNA"/>
</dbReference>
<proteinExistence type="predicted"/>
<dbReference type="STRING" id="366584.SAMN05216377_10760"/>
<organism evidence="1 2">
    <name type="scientific">Pseudonocardia oroxyli</name>
    <dbReference type="NCBI Taxonomy" id="366584"/>
    <lineage>
        <taxon>Bacteria</taxon>
        <taxon>Bacillati</taxon>
        <taxon>Actinomycetota</taxon>
        <taxon>Actinomycetes</taxon>
        <taxon>Pseudonocardiales</taxon>
        <taxon>Pseudonocardiaceae</taxon>
        <taxon>Pseudonocardia</taxon>
    </lineage>
</organism>